<protein>
    <submittedName>
        <fullName evidence="10">Preprotein translocase YajC subunit</fullName>
    </submittedName>
</protein>
<keyword evidence="8" id="KW-0811">Translocation</keyword>
<evidence type="ECO:0000256" key="7">
    <source>
        <dbReference type="ARBA" id="ARBA00022989"/>
    </source>
</evidence>
<evidence type="ECO:0000256" key="8">
    <source>
        <dbReference type="ARBA" id="ARBA00023010"/>
    </source>
</evidence>
<evidence type="ECO:0000256" key="5">
    <source>
        <dbReference type="ARBA" id="ARBA00022692"/>
    </source>
</evidence>
<evidence type="ECO:0000256" key="2">
    <source>
        <dbReference type="ARBA" id="ARBA00006742"/>
    </source>
</evidence>
<dbReference type="RefSeq" id="WP_047916448.1">
    <property type="nucleotide sequence ID" value="NZ_LN774769.1"/>
</dbReference>
<evidence type="ECO:0000256" key="6">
    <source>
        <dbReference type="ARBA" id="ARBA00022927"/>
    </source>
</evidence>
<dbReference type="Pfam" id="PF02699">
    <property type="entry name" value="YajC"/>
    <property type="match status" value="1"/>
</dbReference>
<evidence type="ECO:0000256" key="1">
    <source>
        <dbReference type="ARBA" id="ARBA00004162"/>
    </source>
</evidence>
<dbReference type="EMBL" id="LN774769">
    <property type="protein sequence ID" value="CEN29484.1"/>
    <property type="molecule type" value="Genomic_DNA"/>
</dbReference>
<comment type="subcellular location">
    <subcellularLocation>
        <location evidence="1">Cell membrane</location>
        <topology evidence="1">Single-pass membrane protein</topology>
    </subcellularLocation>
</comment>
<name>A0A0D6E0B4_9LACT</name>
<sequence>MNFIILIILFGGMMWFMQRNQKKAANKRQEQLNSMAPGSEIVTIGGLHGILSSVDSEKGTIELDAEGVILTFDRSAVKSVKPVESVATSDALDGVISEAKSDVTEVTEKSATPDSPFE</sequence>
<evidence type="ECO:0000256" key="3">
    <source>
        <dbReference type="ARBA" id="ARBA00022448"/>
    </source>
</evidence>
<dbReference type="NCBIfam" id="TIGR00739">
    <property type="entry name" value="yajC"/>
    <property type="match status" value="1"/>
</dbReference>
<keyword evidence="7" id="KW-1133">Transmembrane helix</keyword>
<gene>
    <name evidence="10" type="ORF">LACPI_2284</name>
</gene>
<dbReference type="HOGENOM" id="CLU_116157_1_0_9"/>
<dbReference type="GO" id="GO:0015031">
    <property type="term" value="P:protein transport"/>
    <property type="evidence" value="ECO:0007669"/>
    <property type="project" value="UniProtKB-KW"/>
</dbReference>
<dbReference type="PANTHER" id="PTHR33909:SF1">
    <property type="entry name" value="SEC TRANSLOCON ACCESSORY COMPLEX SUBUNIT YAJC"/>
    <property type="match status" value="1"/>
</dbReference>
<organism evidence="10 11">
    <name type="scientific">Pseudolactococcus piscium MKFS47</name>
    <dbReference type="NCBI Taxonomy" id="297352"/>
    <lineage>
        <taxon>Bacteria</taxon>
        <taxon>Bacillati</taxon>
        <taxon>Bacillota</taxon>
        <taxon>Bacilli</taxon>
        <taxon>Lactobacillales</taxon>
        <taxon>Streptococcaceae</taxon>
        <taxon>Pseudolactococcus</taxon>
    </lineage>
</organism>
<keyword evidence="4" id="KW-1003">Cell membrane</keyword>
<dbReference type="STRING" id="1364.LP2241_10030"/>
<dbReference type="SMART" id="SM01323">
    <property type="entry name" value="YajC"/>
    <property type="match status" value="1"/>
</dbReference>
<reference evidence="11" key="1">
    <citation type="submission" date="2015-01" db="EMBL/GenBank/DDBJ databases">
        <authorList>
            <person name="Andreevskaya M."/>
        </authorList>
    </citation>
    <scope>NUCLEOTIDE SEQUENCE [LARGE SCALE GENOMIC DNA]</scope>
    <source>
        <strain evidence="11">MKFS47</strain>
    </source>
</reference>
<comment type="similarity">
    <text evidence="2">Belongs to the YajC family.</text>
</comment>
<evidence type="ECO:0000313" key="11">
    <source>
        <dbReference type="Proteomes" id="UP000033166"/>
    </source>
</evidence>
<evidence type="ECO:0000313" key="10">
    <source>
        <dbReference type="EMBL" id="CEN29484.1"/>
    </source>
</evidence>
<accession>A0A0D6E0B4</accession>
<keyword evidence="6" id="KW-0653">Protein transport</keyword>
<keyword evidence="5" id="KW-0812">Transmembrane</keyword>
<proteinExistence type="inferred from homology"/>
<keyword evidence="9" id="KW-0472">Membrane</keyword>
<keyword evidence="3" id="KW-0813">Transport</keyword>
<dbReference type="AlphaFoldDB" id="A0A0D6E0B4"/>
<dbReference type="KEGG" id="lpk:LACPI_2284"/>
<dbReference type="GO" id="GO:0005886">
    <property type="term" value="C:plasma membrane"/>
    <property type="evidence" value="ECO:0007669"/>
    <property type="project" value="UniProtKB-SubCell"/>
</dbReference>
<dbReference type="InterPro" id="IPR003849">
    <property type="entry name" value="Preprotein_translocase_YajC"/>
</dbReference>
<dbReference type="PANTHER" id="PTHR33909">
    <property type="entry name" value="SEC TRANSLOCON ACCESSORY COMPLEX SUBUNIT YAJC"/>
    <property type="match status" value="1"/>
</dbReference>
<dbReference type="Proteomes" id="UP000033166">
    <property type="component" value="Chromosome I"/>
</dbReference>
<evidence type="ECO:0000256" key="9">
    <source>
        <dbReference type="ARBA" id="ARBA00023136"/>
    </source>
</evidence>
<evidence type="ECO:0000256" key="4">
    <source>
        <dbReference type="ARBA" id="ARBA00022475"/>
    </source>
</evidence>